<gene>
    <name evidence="7" type="ORF">BG015_000274</name>
</gene>
<comment type="caution">
    <text evidence="7">The sequence shown here is derived from an EMBL/GenBank/DDBJ whole genome shotgun (WGS) entry which is preliminary data.</text>
</comment>
<evidence type="ECO:0000313" key="7">
    <source>
        <dbReference type="EMBL" id="KAF9154672.1"/>
    </source>
</evidence>
<dbReference type="OrthoDB" id="655030at2759"/>
<evidence type="ECO:0000313" key="8">
    <source>
        <dbReference type="Proteomes" id="UP000748756"/>
    </source>
</evidence>
<accession>A0A9P5S4Z3</accession>
<dbReference type="GO" id="GO:0004497">
    <property type="term" value="F:monooxygenase activity"/>
    <property type="evidence" value="ECO:0007669"/>
    <property type="project" value="InterPro"/>
</dbReference>
<keyword evidence="2" id="KW-0285">Flavoprotein</keyword>
<keyword evidence="3" id="KW-0274">FAD</keyword>
<dbReference type="EMBL" id="JAAAUQ010000104">
    <property type="protein sequence ID" value="KAF9154672.1"/>
    <property type="molecule type" value="Genomic_DNA"/>
</dbReference>
<feature type="compositionally biased region" description="Basic and acidic residues" evidence="5">
    <location>
        <begin position="450"/>
        <end position="460"/>
    </location>
</feature>
<evidence type="ECO:0000256" key="4">
    <source>
        <dbReference type="ARBA" id="ARBA00023002"/>
    </source>
</evidence>
<feature type="region of interest" description="Disordered" evidence="5">
    <location>
        <begin position="447"/>
        <end position="469"/>
    </location>
</feature>
<proteinExistence type="inferred from homology"/>
<dbReference type="PRINTS" id="PR00420">
    <property type="entry name" value="RNGMNOXGNASE"/>
</dbReference>
<organism evidence="7 8">
    <name type="scientific">Linnemannia schmuckeri</name>
    <dbReference type="NCBI Taxonomy" id="64567"/>
    <lineage>
        <taxon>Eukaryota</taxon>
        <taxon>Fungi</taxon>
        <taxon>Fungi incertae sedis</taxon>
        <taxon>Mucoromycota</taxon>
        <taxon>Mortierellomycotina</taxon>
        <taxon>Mortierellomycetes</taxon>
        <taxon>Mortierellales</taxon>
        <taxon>Mortierellaceae</taxon>
        <taxon>Linnemannia</taxon>
    </lineage>
</organism>
<dbReference type="PANTHER" id="PTHR47356">
    <property type="entry name" value="FAD-DEPENDENT MONOOXYGENASE ASQG-RELATED"/>
    <property type="match status" value="1"/>
</dbReference>
<evidence type="ECO:0000256" key="3">
    <source>
        <dbReference type="ARBA" id="ARBA00022827"/>
    </source>
</evidence>
<evidence type="ECO:0000256" key="2">
    <source>
        <dbReference type="ARBA" id="ARBA00022630"/>
    </source>
</evidence>
<feature type="domain" description="FAD-binding" evidence="6">
    <location>
        <begin position="12"/>
        <end position="350"/>
    </location>
</feature>
<sequence>MESTIPPLPQPHVLIAGAGLGGLLMGTLFERIGIPYHIFERAVKVKPLGSIMSLGPNVRPLFKQLGLEDELLKISLPVPVTNIFNAKMEVMGLLKKTGQKEITGYDTVVFARPALYDLLLKQIPAEKISFGKRILKTEEKDDKVIIHCSDNSIHTGDILIGADGAYSSVRQNMYKRLQEKGQLPKSDTEDLSIGYTLMVGVATPKDKSKYPQMKDSFSHFSTIVGDKSLSWGAYNVPGEQICWILSDQYQDPDKAKEQKFRNSEWTPEMNEAMIKEFHDRVCPLGGTMGDLIDDTPKELISKVFIEEKMFKTWFHGRTVLIGDACHKMLPGAGQGAVNAFQDAVILANGFYDLKDMTLESITAMFQEYYDQRFELAKAMVIQSHHATRILGGQTWSDWIIRWIMFNLVPESFNQRANAKRCEYRPQAAFLPLVPSIGTGKVLPQKPSWRYTEEQKQKQKQQEAQPTRAL</sequence>
<evidence type="ECO:0000256" key="5">
    <source>
        <dbReference type="SAM" id="MobiDB-lite"/>
    </source>
</evidence>
<dbReference type="InterPro" id="IPR050562">
    <property type="entry name" value="FAD_mOase_fung"/>
</dbReference>
<keyword evidence="4" id="KW-0560">Oxidoreductase</keyword>
<dbReference type="SUPFAM" id="SSF51905">
    <property type="entry name" value="FAD/NAD(P)-binding domain"/>
    <property type="match status" value="1"/>
</dbReference>
<dbReference type="PANTHER" id="PTHR47356:SF2">
    <property type="entry name" value="FAD-BINDING DOMAIN-CONTAINING PROTEIN-RELATED"/>
    <property type="match status" value="1"/>
</dbReference>
<dbReference type="GO" id="GO:0071949">
    <property type="term" value="F:FAD binding"/>
    <property type="evidence" value="ECO:0007669"/>
    <property type="project" value="InterPro"/>
</dbReference>
<dbReference type="InterPro" id="IPR002938">
    <property type="entry name" value="FAD-bd"/>
</dbReference>
<dbReference type="Gene3D" id="3.50.50.60">
    <property type="entry name" value="FAD/NAD(P)-binding domain"/>
    <property type="match status" value="1"/>
</dbReference>
<reference evidence="7" key="1">
    <citation type="journal article" date="2020" name="Fungal Divers.">
        <title>Resolving the Mortierellaceae phylogeny through synthesis of multi-gene phylogenetics and phylogenomics.</title>
        <authorList>
            <person name="Vandepol N."/>
            <person name="Liber J."/>
            <person name="Desiro A."/>
            <person name="Na H."/>
            <person name="Kennedy M."/>
            <person name="Barry K."/>
            <person name="Grigoriev I.V."/>
            <person name="Miller A.N."/>
            <person name="O'Donnell K."/>
            <person name="Stajich J.E."/>
            <person name="Bonito G."/>
        </authorList>
    </citation>
    <scope>NUCLEOTIDE SEQUENCE</scope>
    <source>
        <strain evidence="7">NRRL 6426</strain>
    </source>
</reference>
<dbReference type="Proteomes" id="UP000748756">
    <property type="component" value="Unassembled WGS sequence"/>
</dbReference>
<keyword evidence="8" id="KW-1185">Reference proteome</keyword>
<dbReference type="InterPro" id="IPR036188">
    <property type="entry name" value="FAD/NAD-bd_sf"/>
</dbReference>
<comment type="similarity">
    <text evidence="1">Belongs to the paxM FAD-dependent monooxygenase family.</text>
</comment>
<evidence type="ECO:0000259" key="6">
    <source>
        <dbReference type="Pfam" id="PF01494"/>
    </source>
</evidence>
<protein>
    <recommendedName>
        <fullName evidence="6">FAD-binding domain-containing protein</fullName>
    </recommendedName>
</protein>
<evidence type="ECO:0000256" key="1">
    <source>
        <dbReference type="ARBA" id="ARBA00007992"/>
    </source>
</evidence>
<dbReference type="Pfam" id="PF01494">
    <property type="entry name" value="FAD_binding_3"/>
    <property type="match status" value="1"/>
</dbReference>
<dbReference type="AlphaFoldDB" id="A0A9P5S4Z3"/>
<name>A0A9P5S4Z3_9FUNG</name>